<evidence type="ECO:0000313" key="2">
    <source>
        <dbReference type="Proteomes" id="UP000176864"/>
    </source>
</evidence>
<evidence type="ECO:0000313" key="1">
    <source>
        <dbReference type="EMBL" id="OGE79333.1"/>
    </source>
</evidence>
<sequence length="62" mass="7470">MEYRIWNIEFGISNLEYRIWNIEFGISNLEYRIWNIEFGSHILDSIFEIRKKSLKSSGANIN</sequence>
<organism evidence="1 2">
    <name type="scientific">Candidatus Doudnabacteria bacterium RIFCSPHIGHO2_01_FULL_46_14</name>
    <dbReference type="NCBI Taxonomy" id="1817824"/>
    <lineage>
        <taxon>Bacteria</taxon>
        <taxon>Candidatus Doudnaibacteriota</taxon>
    </lineage>
</organism>
<name>A0A1F5NP37_9BACT</name>
<dbReference type="EMBL" id="MFEK01000006">
    <property type="protein sequence ID" value="OGE79333.1"/>
    <property type="molecule type" value="Genomic_DNA"/>
</dbReference>
<accession>A0A1F5NP37</accession>
<dbReference type="STRING" id="1817824.A2751_05085"/>
<dbReference type="Proteomes" id="UP000176864">
    <property type="component" value="Unassembled WGS sequence"/>
</dbReference>
<protein>
    <submittedName>
        <fullName evidence="1">Uncharacterized protein</fullName>
    </submittedName>
</protein>
<comment type="caution">
    <text evidence="1">The sequence shown here is derived from an EMBL/GenBank/DDBJ whole genome shotgun (WGS) entry which is preliminary data.</text>
</comment>
<gene>
    <name evidence="1" type="ORF">A2751_05085</name>
</gene>
<dbReference type="AlphaFoldDB" id="A0A1F5NP37"/>
<reference evidence="1 2" key="1">
    <citation type="journal article" date="2016" name="Nat. Commun.">
        <title>Thousands of microbial genomes shed light on interconnected biogeochemical processes in an aquifer system.</title>
        <authorList>
            <person name="Anantharaman K."/>
            <person name="Brown C.T."/>
            <person name="Hug L.A."/>
            <person name="Sharon I."/>
            <person name="Castelle C.J."/>
            <person name="Probst A.J."/>
            <person name="Thomas B.C."/>
            <person name="Singh A."/>
            <person name="Wilkins M.J."/>
            <person name="Karaoz U."/>
            <person name="Brodie E.L."/>
            <person name="Williams K.H."/>
            <person name="Hubbard S.S."/>
            <person name="Banfield J.F."/>
        </authorList>
    </citation>
    <scope>NUCLEOTIDE SEQUENCE [LARGE SCALE GENOMIC DNA]</scope>
</reference>
<proteinExistence type="predicted"/>